<reference evidence="8" key="2">
    <citation type="journal article" date="2020" name="Plant Dis.">
        <title>First Report of Cassava common mosaic virus Infecting Cassava in Mainland China.</title>
        <authorList>
            <person name="Tuo D.C."/>
            <person name="Zhao G.Y."/>
            <person name="Yan P."/>
            <person name="Li R.M."/>
            <person name="Chen X."/>
            <person name="Wang W.Q."/>
            <person name="Li X.Y."/>
            <person name="Yao Y."/>
            <person name="Cui H.G."/>
            <person name="Shen W.T."/>
            <person name="Zhou P."/>
        </authorList>
    </citation>
    <scope>NUCLEOTIDE SEQUENCE</scope>
    <source>
        <strain evidence="8">Hainan-DZ</strain>
    </source>
</reference>
<dbReference type="Pfam" id="PF00286">
    <property type="entry name" value="Flexi_CP"/>
    <property type="match status" value="1"/>
</dbReference>
<dbReference type="PRINTS" id="PR00232">
    <property type="entry name" value="POTXCARLCOAT"/>
</dbReference>
<feature type="domain" description="Potexviruses and carlaviruses coat protein" evidence="7">
    <location>
        <begin position="43"/>
        <end position="180"/>
    </location>
</feature>
<protein>
    <submittedName>
        <fullName evidence="8">Coat protein</fullName>
    </submittedName>
</protein>
<keyword evidence="3" id="KW-1139">Helical capsid protein</keyword>
<dbReference type="GO" id="GO:1990904">
    <property type="term" value="C:ribonucleoprotein complex"/>
    <property type="evidence" value="ECO:0007669"/>
    <property type="project" value="UniProtKB-KW"/>
</dbReference>
<proteinExistence type="predicted"/>
<keyword evidence="5" id="KW-0946">Virion</keyword>
<comment type="function">
    <text evidence="1">Required for genome encapsidation. Forms ribonucleoprotein complexes along with TGB1 helicase and viral RNA.</text>
</comment>
<evidence type="ECO:0000259" key="7">
    <source>
        <dbReference type="Pfam" id="PF00286"/>
    </source>
</evidence>
<evidence type="ECO:0000256" key="5">
    <source>
        <dbReference type="ARBA" id="ARBA00022844"/>
    </source>
</evidence>
<keyword evidence="4 8" id="KW-0167">Capsid protein</keyword>
<dbReference type="GO" id="GO:0005198">
    <property type="term" value="F:structural molecule activity"/>
    <property type="evidence" value="ECO:0007669"/>
    <property type="project" value="InterPro"/>
</dbReference>
<dbReference type="GO" id="GO:0019029">
    <property type="term" value="C:helical viral capsid"/>
    <property type="evidence" value="ECO:0007669"/>
    <property type="project" value="UniProtKB-KW"/>
</dbReference>
<accession>A0A6C0RJ08</accession>
<evidence type="ECO:0000256" key="3">
    <source>
        <dbReference type="ARBA" id="ARBA00022497"/>
    </source>
</evidence>
<evidence type="ECO:0000256" key="6">
    <source>
        <dbReference type="ARBA" id="ARBA00023274"/>
    </source>
</evidence>
<comment type="subcellular location">
    <subcellularLocation>
        <location evidence="2">Virion</location>
    </subcellularLocation>
</comment>
<evidence type="ECO:0000256" key="4">
    <source>
        <dbReference type="ARBA" id="ARBA00022561"/>
    </source>
</evidence>
<evidence type="ECO:0000256" key="2">
    <source>
        <dbReference type="ARBA" id="ARBA00004328"/>
    </source>
</evidence>
<reference evidence="8" key="1">
    <citation type="submission" date="2019-07" db="EMBL/GenBank/DDBJ databases">
        <authorList>
            <person name="Tuo D."/>
            <person name="Shen W."/>
            <person name="Yan P."/>
            <person name="Zhou P."/>
        </authorList>
    </citation>
    <scope>NUCLEOTIDE SEQUENCE</scope>
    <source>
        <strain evidence="8">Hainan-DZ</strain>
    </source>
</reference>
<sequence>MATPTSTTPTTATNTQAATTLLSSLSTAPTDEELSRLNLKPASNLVASAGALSAIAADWASLKVPTTQLMRHALDLVNFCFDSGSSKYTTVEGSSPTPTIPRAALAGAVRKHTTLRQFCRYYAKIIWNARVKANIPPAGYANAHIKPEQAFAGFDFFDGVMNVAALEPSGGLVREPTPQEIIAAETARSLNLFEAQSKGNNLATNATQVTRGRLSSSEPQVQFLTGVDE</sequence>
<organism evidence="8">
    <name type="scientific">Cassava common mosaic virus</name>
    <dbReference type="NCBI Taxonomy" id="39046"/>
    <lineage>
        <taxon>Viruses</taxon>
        <taxon>Riboviria</taxon>
        <taxon>Orthornavirae</taxon>
        <taxon>Kitrinoviricota</taxon>
        <taxon>Alsuviricetes</taxon>
        <taxon>Tymovirales</taxon>
        <taxon>Alphaflexiviridae</taxon>
        <taxon>Potexvirus</taxon>
        <taxon>Potexvirus marmormanihotis</taxon>
    </lineage>
</organism>
<gene>
    <name evidence="8" type="primary">CP</name>
</gene>
<keyword evidence="6" id="KW-0687">Ribonucleoprotein</keyword>
<dbReference type="InterPro" id="IPR000052">
    <property type="entry name" value="Pltvir_coat"/>
</dbReference>
<evidence type="ECO:0000313" key="8">
    <source>
        <dbReference type="EMBL" id="QIA16091.1"/>
    </source>
</evidence>
<dbReference type="EMBL" id="MN243731">
    <property type="protein sequence ID" value="QIA16091.1"/>
    <property type="molecule type" value="Genomic_RNA"/>
</dbReference>
<evidence type="ECO:0000256" key="1">
    <source>
        <dbReference type="ARBA" id="ARBA00004032"/>
    </source>
</evidence>
<name>A0A6C0RJ08_9VIRU</name>